<evidence type="ECO:0000313" key="5">
    <source>
        <dbReference type="Proteomes" id="UP001500742"/>
    </source>
</evidence>
<evidence type="ECO:0000259" key="3">
    <source>
        <dbReference type="Pfam" id="PF11954"/>
    </source>
</evidence>
<name>A0ABP7P324_9SPHI</name>
<dbReference type="EMBL" id="BAAAZC010000004">
    <property type="protein sequence ID" value="GAA3958846.1"/>
    <property type="molecule type" value="Genomic_DNA"/>
</dbReference>
<reference evidence="5" key="1">
    <citation type="journal article" date="2019" name="Int. J. Syst. Evol. Microbiol.">
        <title>The Global Catalogue of Microorganisms (GCM) 10K type strain sequencing project: providing services to taxonomists for standard genome sequencing and annotation.</title>
        <authorList>
            <consortium name="The Broad Institute Genomics Platform"/>
            <consortium name="The Broad Institute Genome Sequencing Center for Infectious Disease"/>
            <person name="Wu L."/>
            <person name="Ma J."/>
        </authorList>
    </citation>
    <scope>NUCLEOTIDE SEQUENCE [LARGE SCALE GENOMIC DNA]</scope>
    <source>
        <strain evidence="5">JCM 16601</strain>
    </source>
</reference>
<dbReference type="PANTHER" id="PTHR46825">
    <property type="entry name" value="D-ALANYL-D-ALANINE-CARBOXYPEPTIDASE/ENDOPEPTIDASE AMPH"/>
    <property type="match status" value="1"/>
</dbReference>
<feature type="chain" id="PRO_5045630223" evidence="1">
    <location>
        <begin position="20"/>
        <end position="504"/>
    </location>
</feature>
<dbReference type="InterPro" id="IPR001466">
    <property type="entry name" value="Beta-lactam-related"/>
</dbReference>
<dbReference type="Pfam" id="PF11954">
    <property type="entry name" value="DUF3471"/>
    <property type="match status" value="1"/>
</dbReference>
<feature type="domain" description="Peptidase S12 Pab87-related C-terminal" evidence="3">
    <location>
        <begin position="413"/>
        <end position="501"/>
    </location>
</feature>
<feature type="signal peptide" evidence="1">
    <location>
        <begin position="1"/>
        <end position="19"/>
    </location>
</feature>
<dbReference type="SUPFAM" id="SSF56601">
    <property type="entry name" value="beta-lactamase/transpeptidase-like"/>
    <property type="match status" value="1"/>
</dbReference>
<dbReference type="Gene3D" id="3.40.710.10">
    <property type="entry name" value="DD-peptidase/beta-lactamase superfamily"/>
    <property type="match status" value="1"/>
</dbReference>
<evidence type="ECO:0000259" key="2">
    <source>
        <dbReference type="Pfam" id="PF00144"/>
    </source>
</evidence>
<dbReference type="Pfam" id="PF00144">
    <property type="entry name" value="Beta-lactamase"/>
    <property type="match status" value="1"/>
</dbReference>
<dbReference type="Proteomes" id="UP001500742">
    <property type="component" value="Unassembled WGS sequence"/>
</dbReference>
<keyword evidence="5" id="KW-1185">Reference proteome</keyword>
<dbReference type="PANTHER" id="PTHR46825:SF15">
    <property type="entry name" value="BETA-LACTAMASE-RELATED DOMAIN-CONTAINING PROTEIN"/>
    <property type="match status" value="1"/>
</dbReference>
<accession>A0ABP7P324</accession>
<sequence>MKKLILLLLVSLNTLIVFGQTHPNDLRFAGMDIYADSVLKQFHIAGFAVAVVENDKVIYAKGFGYRDEKKKLPVTPNTVFPINSCTKAFTDALCGILVNEGKLGLDQPVRDYVSWFRFYNEYTTEHATIRDLMAHRTGLPRHDQVSDFFDNSQPRDSLIYRIRYLQPFAELRQKYQYNNLMYTVLGVVTEKLTGQSYEQNIAERLLKPLDMSNTSLSATGLMASPDHSLGYYYDEQKGQLMAGDYGNEPNPNCPAGGICSSVADMSKWLIAWLNGGKYNGKQVIPDWYVKEAIRPQTPIDNYNYGLGWYLSAFRGGHFRVEHSGTGRFSNSTVCFYPSANGYSSPHKIGIVVLSNEFGDYLTSLIRDYLSDKLLNEGRKDLPGSNGEWSAWFPGYKAYFASMHKPNTGGDGTPVKPSPLSHPVNAYTGKYYNAGYRTIEIYLKGDQLQARFNRVDLSLKHFNFDVFDASPGGKLKFNTDNDGKIADITMPLEEMVSDIVFERTK</sequence>
<keyword evidence="4" id="KW-0378">Hydrolase</keyword>
<comment type="caution">
    <text evidence="4">The sequence shown here is derived from an EMBL/GenBank/DDBJ whole genome shotgun (WGS) entry which is preliminary data.</text>
</comment>
<dbReference type="GO" id="GO:0016787">
    <property type="term" value="F:hydrolase activity"/>
    <property type="evidence" value="ECO:0007669"/>
    <property type="project" value="UniProtKB-KW"/>
</dbReference>
<evidence type="ECO:0000256" key="1">
    <source>
        <dbReference type="SAM" id="SignalP"/>
    </source>
</evidence>
<organism evidence="4 5">
    <name type="scientific">Mucilaginibacter dorajii</name>
    <dbReference type="NCBI Taxonomy" id="692994"/>
    <lineage>
        <taxon>Bacteria</taxon>
        <taxon>Pseudomonadati</taxon>
        <taxon>Bacteroidota</taxon>
        <taxon>Sphingobacteriia</taxon>
        <taxon>Sphingobacteriales</taxon>
        <taxon>Sphingobacteriaceae</taxon>
        <taxon>Mucilaginibacter</taxon>
    </lineage>
</organism>
<dbReference type="InterPro" id="IPR021860">
    <property type="entry name" value="Peptidase_S12_Pab87-rel_C"/>
</dbReference>
<gene>
    <name evidence="4" type="ORF">GCM10022210_02770</name>
</gene>
<dbReference type="InterPro" id="IPR050491">
    <property type="entry name" value="AmpC-like"/>
</dbReference>
<dbReference type="InterPro" id="IPR012338">
    <property type="entry name" value="Beta-lactam/transpept-like"/>
</dbReference>
<dbReference type="Gene3D" id="2.40.128.600">
    <property type="match status" value="1"/>
</dbReference>
<proteinExistence type="predicted"/>
<evidence type="ECO:0000313" key="4">
    <source>
        <dbReference type="EMBL" id="GAA3958846.1"/>
    </source>
</evidence>
<dbReference type="RefSeq" id="WP_259090456.1">
    <property type="nucleotide sequence ID" value="NZ_BAAAZC010000004.1"/>
</dbReference>
<protein>
    <submittedName>
        <fullName evidence="4">Serine hydrolase</fullName>
    </submittedName>
</protein>
<keyword evidence="1" id="KW-0732">Signal</keyword>
<feature type="domain" description="Beta-lactamase-related" evidence="2">
    <location>
        <begin position="40"/>
        <end position="358"/>
    </location>
</feature>